<organism evidence="1 2">
    <name type="scientific">Oceanobacillus neutriphilus</name>
    <dbReference type="NCBI Taxonomy" id="531815"/>
    <lineage>
        <taxon>Bacteria</taxon>
        <taxon>Bacillati</taxon>
        <taxon>Bacillota</taxon>
        <taxon>Bacilli</taxon>
        <taxon>Bacillales</taxon>
        <taxon>Bacillaceae</taxon>
        <taxon>Oceanobacillus</taxon>
    </lineage>
</organism>
<name>A0ABQ2NW39_9BACI</name>
<reference evidence="2" key="1">
    <citation type="journal article" date="2019" name="Int. J. Syst. Evol. Microbiol.">
        <title>The Global Catalogue of Microorganisms (GCM) 10K type strain sequencing project: providing services to taxonomists for standard genome sequencing and annotation.</title>
        <authorList>
            <consortium name="The Broad Institute Genomics Platform"/>
            <consortium name="The Broad Institute Genome Sequencing Center for Infectious Disease"/>
            <person name="Wu L."/>
            <person name="Ma J."/>
        </authorList>
    </citation>
    <scope>NUCLEOTIDE SEQUENCE [LARGE SCALE GENOMIC DNA]</scope>
    <source>
        <strain evidence="2">CGMCC 1.7693</strain>
    </source>
</reference>
<gene>
    <name evidence="1" type="ORF">GCM10011346_26160</name>
</gene>
<evidence type="ECO:0000313" key="2">
    <source>
        <dbReference type="Proteomes" id="UP000641206"/>
    </source>
</evidence>
<accession>A0ABQ2NW39</accession>
<sequence length="63" mass="7510">MKLWVIKRSIAPFVKEVDYFDIINAIYKYKKVIEFYRSVTGCRTPTSRNEGNMLFLSRRSNSQ</sequence>
<dbReference type="EMBL" id="BMLW01000007">
    <property type="protein sequence ID" value="GGP11981.1"/>
    <property type="molecule type" value="Genomic_DNA"/>
</dbReference>
<proteinExistence type="predicted"/>
<keyword evidence="2" id="KW-1185">Reference proteome</keyword>
<evidence type="ECO:0000313" key="1">
    <source>
        <dbReference type="EMBL" id="GGP11981.1"/>
    </source>
</evidence>
<protein>
    <submittedName>
        <fullName evidence="1">Uncharacterized protein</fullName>
    </submittedName>
</protein>
<dbReference type="Proteomes" id="UP000641206">
    <property type="component" value="Unassembled WGS sequence"/>
</dbReference>
<comment type="caution">
    <text evidence="1">The sequence shown here is derived from an EMBL/GenBank/DDBJ whole genome shotgun (WGS) entry which is preliminary data.</text>
</comment>